<dbReference type="EMBL" id="BK059105">
    <property type="protein sequence ID" value="DAE30720.1"/>
    <property type="molecule type" value="Genomic_DNA"/>
</dbReference>
<accession>A0A8S5RH53</accession>
<name>A0A8S5RH53_9VIRU</name>
<reference evidence="1" key="1">
    <citation type="journal article" date="2021" name="Proc. Natl. Acad. Sci. U.S.A.">
        <title>A Catalog of Tens of Thousands of Viruses from Human Metagenomes Reveals Hidden Associations with Chronic Diseases.</title>
        <authorList>
            <person name="Tisza M.J."/>
            <person name="Buck C.B."/>
        </authorList>
    </citation>
    <scope>NUCLEOTIDE SEQUENCE</scope>
    <source>
        <strain evidence="1">CtML55</strain>
    </source>
</reference>
<sequence length="54" mass="5762">MIVLAVYSLVAVAALPVIETPRVVLQAVGVPAFRYIGRVAEPFVAVPIFKTIPV</sequence>
<proteinExistence type="predicted"/>
<organism evidence="1">
    <name type="scientific">virus sp. ctML55</name>
    <dbReference type="NCBI Taxonomy" id="2827627"/>
    <lineage>
        <taxon>Viruses</taxon>
    </lineage>
</organism>
<protein>
    <submittedName>
        <fullName evidence="1">Uncharacterized protein</fullName>
    </submittedName>
</protein>
<evidence type="ECO:0000313" key="1">
    <source>
        <dbReference type="EMBL" id="DAE30720.1"/>
    </source>
</evidence>